<evidence type="ECO:0000313" key="2">
    <source>
        <dbReference type="EMBL" id="OGG21546.1"/>
    </source>
</evidence>
<comment type="caution">
    <text evidence="2">The sequence shown here is derived from an EMBL/GenBank/DDBJ whole genome shotgun (WGS) entry which is preliminary data.</text>
</comment>
<proteinExistence type="predicted"/>
<name>A0A1F6AAD7_9BACT</name>
<dbReference type="AlphaFoldDB" id="A0A1F6AAD7"/>
<accession>A0A1F6AAD7</accession>
<evidence type="ECO:0000313" key="3">
    <source>
        <dbReference type="Proteomes" id="UP000177092"/>
    </source>
</evidence>
<sequence length="157" mass="16494">MNKILTAKIILIILFLMLLIGKSDHLALADWWTRSDIRPTQPNIERSLPTVIVEPTVGTQVTPTLVASPPPIGDPGVTNTPVPTAEPTATPSNNSSSTSTSGGNESSGSTTPYVGPQVLGLSDTAGEGLQPSDIILLAGILCLTLYLRSKLTVKHQD</sequence>
<dbReference type="EMBL" id="MFJN01000020">
    <property type="protein sequence ID" value="OGG21546.1"/>
    <property type="molecule type" value="Genomic_DNA"/>
</dbReference>
<feature type="region of interest" description="Disordered" evidence="1">
    <location>
        <begin position="62"/>
        <end position="115"/>
    </location>
</feature>
<gene>
    <name evidence="2" type="ORF">A3D03_02395</name>
</gene>
<reference evidence="2 3" key="1">
    <citation type="journal article" date="2016" name="Nat. Commun.">
        <title>Thousands of microbial genomes shed light on interconnected biogeochemical processes in an aquifer system.</title>
        <authorList>
            <person name="Anantharaman K."/>
            <person name="Brown C.T."/>
            <person name="Hug L.A."/>
            <person name="Sharon I."/>
            <person name="Castelle C.J."/>
            <person name="Probst A.J."/>
            <person name="Thomas B.C."/>
            <person name="Singh A."/>
            <person name="Wilkins M.J."/>
            <person name="Karaoz U."/>
            <person name="Brodie E.L."/>
            <person name="Williams K.H."/>
            <person name="Hubbard S.S."/>
            <person name="Banfield J.F."/>
        </authorList>
    </citation>
    <scope>NUCLEOTIDE SEQUENCE [LARGE SCALE GENOMIC DNA]</scope>
</reference>
<dbReference type="STRING" id="1798384.A3D03_02395"/>
<evidence type="ECO:0000256" key="1">
    <source>
        <dbReference type="SAM" id="MobiDB-lite"/>
    </source>
</evidence>
<protein>
    <submittedName>
        <fullName evidence="2">Uncharacterized protein</fullName>
    </submittedName>
</protein>
<organism evidence="2 3">
    <name type="scientific">Candidatus Gottesmanbacteria bacterium RIFCSPHIGHO2_02_FULL_40_13</name>
    <dbReference type="NCBI Taxonomy" id="1798384"/>
    <lineage>
        <taxon>Bacteria</taxon>
        <taxon>Candidatus Gottesmaniibacteriota</taxon>
    </lineage>
</organism>
<dbReference type="Proteomes" id="UP000177092">
    <property type="component" value="Unassembled WGS sequence"/>
</dbReference>
<feature type="compositionally biased region" description="Low complexity" evidence="1">
    <location>
        <begin position="77"/>
        <end position="112"/>
    </location>
</feature>